<dbReference type="InterPro" id="IPR000504">
    <property type="entry name" value="RRM_dom"/>
</dbReference>
<feature type="compositionally biased region" description="Basic and acidic residues" evidence="4">
    <location>
        <begin position="633"/>
        <end position="674"/>
    </location>
</feature>
<comment type="similarity">
    <text evidence="1">Belongs to the PPR family. P subfamily.</text>
</comment>
<dbReference type="Gene3D" id="1.25.40.10">
    <property type="entry name" value="Tetratricopeptide repeat domain"/>
    <property type="match status" value="5"/>
</dbReference>
<dbReference type="PROSITE" id="PS51375">
    <property type="entry name" value="PPR"/>
    <property type="match status" value="4"/>
</dbReference>
<dbReference type="EMBL" id="JACMSC010000005">
    <property type="protein sequence ID" value="KAG6521963.1"/>
    <property type="molecule type" value="Genomic_DNA"/>
</dbReference>
<dbReference type="SUPFAM" id="SSF54928">
    <property type="entry name" value="RNA-binding domain, RBD"/>
    <property type="match status" value="1"/>
</dbReference>
<evidence type="ECO:0000313" key="7">
    <source>
        <dbReference type="Proteomes" id="UP000734854"/>
    </source>
</evidence>
<proteinExistence type="inferred from homology"/>
<evidence type="ECO:0000256" key="1">
    <source>
        <dbReference type="ARBA" id="ARBA00007626"/>
    </source>
</evidence>
<name>A0A8J5HHC5_ZINOF</name>
<comment type="caution">
    <text evidence="6">The sequence shown here is derived from an EMBL/GenBank/DDBJ whole genome shotgun (WGS) entry which is preliminary data.</text>
</comment>
<dbReference type="Proteomes" id="UP000734854">
    <property type="component" value="Unassembled WGS sequence"/>
</dbReference>
<reference evidence="6 7" key="1">
    <citation type="submission" date="2020-08" db="EMBL/GenBank/DDBJ databases">
        <title>Plant Genome Project.</title>
        <authorList>
            <person name="Zhang R.-G."/>
        </authorList>
    </citation>
    <scope>NUCLEOTIDE SEQUENCE [LARGE SCALE GENOMIC DNA]</scope>
    <source>
        <tissue evidence="6">Rhizome</tissue>
    </source>
</reference>
<feature type="repeat" description="PPR" evidence="3">
    <location>
        <begin position="187"/>
        <end position="221"/>
    </location>
</feature>
<keyword evidence="2" id="KW-0677">Repeat</keyword>
<gene>
    <name evidence="6" type="ORF">ZIOFF_019097</name>
</gene>
<dbReference type="GO" id="GO:0003723">
    <property type="term" value="F:RNA binding"/>
    <property type="evidence" value="ECO:0007669"/>
    <property type="project" value="InterPro"/>
</dbReference>
<dbReference type="PANTHER" id="PTHR47939:SF13">
    <property type="entry name" value="OS03G0201400 PROTEIN"/>
    <property type="match status" value="1"/>
</dbReference>
<organism evidence="6 7">
    <name type="scientific">Zingiber officinale</name>
    <name type="common">Ginger</name>
    <name type="synonym">Amomum zingiber</name>
    <dbReference type="NCBI Taxonomy" id="94328"/>
    <lineage>
        <taxon>Eukaryota</taxon>
        <taxon>Viridiplantae</taxon>
        <taxon>Streptophyta</taxon>
        <taxon>Embryophyta</taxon>
        <taxon>Tracheophyta</taxon>
        <taxon>Spermatophyta</taxon>
        <taxon>Magnoliopsida</taxon>
        <taxon>Liliopsida</taxon>
        <taxon>Zingiberales</taxon>
        <taxon>Zingiberaceae</taxon>
        <taxon>Zingiber</taxon>
    </lineage>
</organism>
<dbReference type="Pfam" id="PF00076">
    <property type="entry name" value="RRM_1"/>
    <property type="match status" value="1"/>
</dbReference>
<feature type="domain" description="RRM" evidence="5">
    <location>
        <begin position="381"/>
        <end position="424"/>
    </location>
</feature>
<dbReference type="Pfam" id="PF13041">
    <property type="entry name" value="PPR_2"/>
    <property type="match status" value="1"/>
</dbReference>
<dbReference type="InterPro" id="IPR035979">
    <property type="entry name" value="RBD_domain_sf"/>
</dbReference>
<feature type="repeat" description="PPR" evidence="3">
    <location>
        <begin position="222"/>
        <end position="256"/>
    </location>
</feature>
<dbReference type="Pfam" id="PF13812">
    <property type="entry name" value="PPR_3"/>
    <property type="match status" value="4"/>
</dbReference>
<feature type="repeat" description="PPR" evidence="3">
    <location>
        <begin position="257"/>
        <end position="291"/>
    </location>
</feature>
<dbReference type="InterPro" id="IPR002885">
    <property type="entry name" value="PPR_rpt"/>
</dbReference>
<sequence length="1133" mass="129692">MTVSGKHPPLLSITHSITTQEPSRQENVIKDLELFIKSKKDIEAISVKKICTEYIEKLCRSGHLADTAHVFRHLHGGDIKLGLNTYNLLLAGAVEMNNFTLFSEVFKSLLMSKLSPDIISYKKVAQTLERVSDSNVICDFVKDVSDITSCTDCTVINRIIYTAAKLGMIDKSLMIFEVLKNHHLKMDTITFNTVLEILGKGGRTSEMLSEFLVMKDLGHVPDIITYSTLINNLRRFGRLDLCKTIASEISEKGIQLDLLTYTALVDAFGRSGKVEDAFWIFEEMKKFHNPSIYAYRAIISNLKKMGKFELALRLSSEMNLSTTKLAGPEEFKQRRKNRWKIQRARIRKLRLEDGARKVAEELEKYDPSKDPNAMGDPYKTLFVARLNYETTEHRIKREFETYGPIKRLKNLLRMRQEARRFCFMKTLWVAQVSGVPYLDISNFIVILNIPWYVWLQIRKQINQEDMALLNMCIHLHTSKLMERSLITDEFLWMLSGEELCQIGGLEGWVVDLVQLGLEVKNLPRSILSVALVKYWVAQLVEPLKLSPTYVFELQVSVACVFDATKVSLDQRSQGQGMIGFWIAGYEREGGGYIHDKDSEYGSQSKHGRERSGTRERNVEHDNGQEWYEGLRNQYDEPKGQKHYDHPPPHDLAEQTERSKQRQDYYEHRSYDRLQPDYFQNQHGYADLDQREEGEAVGDDYGYHHSERSLSRERQGWLERSSEQQGSCSVCERRKLDLWPSYQSAVTGAGRDDRLASAAFFLFYGDDNLILIATVIPGSSEDAITSTAFFLFHGDDDLILIATVIPGSSKDAIIDTFPRYNRPSFVHHVLWNNMTVSGKHPPLLSITHSITTQEPSRQEDIIKDLELFIKSKKDIEAISVKKICTEYIEKLCRSGHLADTAHVFRHLHGGDIKLGLNTYNLLLEGAVEMNNFTLFSEVFKSLLMSKLSPDIISYKKVAQTLEKVSDSNVICDYVKDVSDITSCTDCIVINRIIYTAAKLGMIDKSLMIFEVLKNHHLKMDTITFNTVLEILDLCKTVASEISENGIQLDLLTYTALVDAFGRPGKVEDAFWIFEEMKKFHNPSIYACCAIISNLKKMGKFELALRLSSEMNSCTTKLAGPEEFKQRRKNRWKIQ</sequence>
<evidence type="ECO:0000256" key="2">
    <source>
        <dbReference type="ARBA" id="ARBA00022737"/>
    </source>
</evidence>
<dbReference type="AlphaFoldDB" id="A0A8J5HHC5"/>
<dbReference type="InterPro" id="IPR050667">
    <property type="entry name" value="PPR-containing_protein"/>
</dbReference>
<evidence type="ECO:0000313" key="6">
    <source>
        <dbReference type="EMBL" id="KAG6521963.1"/>
    </source>
</evidence>
<accession>A0A8J5HHC5</accession>
<keyword evidence="7" id="KW-1185">Reference proteome</keyword>
<dbReference type="InterPro" id="IPR012677">
    <property type="entry name" value="Nucleotide-bd_a/b_plait_sf"/>
</dbReference>
<dbReference type="NCBIfam" id="TIGR00756">
    <property type="entry name" value="PPR"/>
    <property type="match status" value="2"/>
</dbReference>
<feature type="region of interest" description="Disordered" evidence="4">
    <location>
        <begin position="593"/>
        <end position="677"/>
    </location>
</feature>
<protein>
    <recommendedName>
        <fullName evidence="5">RRM domain-containing protein</fullName>
    </recommendedName>
</protein>
<dbReference type="PANTHER" id="PTHR47939">
    <property type="entry name" value="MEMBRANE-ASSOCIATED SALT-INDUCIBLE PROTEIN-LIKE"/>
    <property type="match status" value="1"/>
</dbReference>
<evidence type="ECO:0000256" key="3">
    <source>
        <dbReference type="PROSITE-ProRule" id="PRU00708"/>
    </source>
</evidence>
<evidence type="ECO:0000259" key="5">
    <source>
        <dbReference type="Pfam" id="PF00076"/>
    </source>
</evidence>
<feature type="repeat" description="PPR" evidence="3">
    <location>
        <begin position="1048"/>
        <end position="1082"/>
    </location>
</feature>
<dbReference type="InterPro" id="IPR011990">
    <property type="entry name" value="TPR-like_helical_dom_sf"/>
</dbReference>
<feature type="compositionally biased region" description="Basic and acidic residues" evidence="4">
    <location>
        <begin position="609"/>
        <end position="623"/>
    </location>
</feature>
<evidence type="ECO:0000256" key="4">
    <source>
        <dbReference type="SAM" id="MobiDB-lite"/>
    </source>
</evidence>
<dbReference type="Gene3D" id="3.30.70.330">
    <property type="match status" value="1"/>
</dbReference>